<dbReference type="PANTHER" id="PTHR35848">
    <property type="entry name" value="OXALATE-BINDING PROTEIN"/>
    <property type="match status" value="1"/>
</dbReference>
<feature type="domain" description="Cupin type-2" evidence="2">
    <location>
        <begin position="43"/>
        <end position="110"/>
    </location>
</feature>
<organism evidence="3">
    <name type="scientific">uncultured spirochete</name>
    <dbReference type="NCBI Taxonomy" id="156406"/>
    <lineage>
        <taxon>Bacteria</taxon>
        <taxon>Pseudomonadati</taxon>
        <taxon>Spirochaetota</taxon>
        <taxon>Spirochaetia</taxon>
        <taxon>Spirochaetales</taxon>
        <taxon>environmental samples</taxon>
    </lineage>
</organism>
<sequence length="115" mass="12043">MIIKASERVFETRHEMRGGKGEVSLAQLPGDALAPHLRLLSELTIPPGAGIGTHAHSGETEYFYILEGIGTVNDDGAIAKAQPGDVVVTGGGAIHNIENHTNAPLRLIAVIVTEA</sequence>
<keyword evidence="1" id="KW-0479">Metal-binding</keyword>
<dbReference type="InterPro" id="IPR014710">
    <property type="entry name" value="RmlC-like_jellyroll"/>
</dbReference>
<dbReference type="InterPro" id="IPR013096">
    <property type="entry name" value="Cupin_2"/>
</dbReference>
<protein>
    <submittedName>
        <fullName evidence="3">Cupin 2 conserved barrel domain protein</fullName>
    </submittedName>
</protein>
<evidence type="ECO:0000259" key="2">
    <source>
        <dbReference type="Pfam" id="PF07883"/>
    </source>
</evidence>
<evidence type="ECO:0000256" key="1">
    <source>
        <dbReference type="ARBA" id="ARBA00022723"/>
    </source>
</evidence>
<evidence type="ECO:0000313" key="3">
    <source>
        <dbReference type="EMBL" id="SLM19325.1"/>
    </source>
</evidence>
<dbReference type="InterPro" id="IPR011051">
    <property type="entry name" value="RmlC_Cupin_sf"/>
</dbReference>
<dbReference type="InterPro" id="IPR051610">
    <property type="entry name" value="GPI/OXD"/>
</dbReference>
<accession>A0A3P3XSQ0</accession>
<name>A0A3P3XSQ0_9SPIR</name>
<dbReference type="SUPFAM" id="SSF51182">
    <property type="entry name" value="RmlC-like cupins"/>
    <property type="match status" value="1"/>
</dbReference>
<dbReference type="EMBL" id="FWDO01000005">
    <property type="protein sequence ID" value="SLM19325.1"/>
    <property type="molecule type" value="Genomic_DNA"/>
</dbReference>
<dbReference type="GO" id="GO:0046872">
    <property type="term" value="F:metal ion binding"/>
    <property type="evidence" value="ECO:0007669"/>
    <property type="project" value="UniProtKB-KW"/>
</dbReference>
<dbReference type="Gene3D" id="2.60.120.10">
    <property type="entry name" value="Jelly Rolls"/>
    <property type="match status" value="1"/>
</dbReference>
<dbReference type="AlphaFoldDB" id="A0A3P3XSQ0"/>
<proteinExistence type="predicted"/>
<reference evidence="3" key="1">
    <citation type="submission" date="2017-02" db="EMBL/GenBank/DDBJ databases">
        <authorList>
            <person name="Regsiter A."/>
            <person name="William W."/>
        </authorList>
    </citation>
    <scope>NUCLEOTIDE SEQUENCE</scope>
    <source>
        <strain evidence="3">BdmA 4</strain>
    </source>
</reference>
<dbReference type="Pfam" id="PF07883">
    <property type="entry name" value="Cupin_2"/>
    <property type="match status" value="1"/>
</dbReference>
<dbReference type="PANTHER" id="PTHR35848:SF6">
    <property type="entry name" value="CUPIN TYPE-2 DOMAIN-CONTAINING PROTEIN"/>
    <property type="match status" value="1"/>
</dbReference>
<gene>
    <name evidence="3" type="ORF">SPIRO4BDMA_50840</name>
</gene>